<sequence>MQMKEEETDIREQMTGFRASNANLLTQTFLKRNICEKSLSKRASSSSAPLLLLLRVLLRGDICSVGPQDAELASPSSPNLIRTKNEGRRCVAPCCMPDLDHRKKESHLGMDRCRGRRIHGGAAPLRLGAGAVQPGRGILLRSIQG</sequence>
<keyword evidence="2" id="KW-1185">Reference proteome</keyword>
<dbReference type="Proteomes" id="UP001311232">
    <property type="component" value="Unassembled WGS sequence"/>
</dbReference>
<evidence type="ECO:0000313" key="1">
    <source>
        <dbReference type="EMBL" id="KAK5609508.1"/>
    </source>
</evidence>
<organism evidence="1 2">
    <name type="scientific">Crenichthys baileyi</name>
    <name type="common">White River springfish</name>
    <dbReference type="NCBI Taxonomy" id="28760"/>
    <lineage>
        <taxon>Eukaryota</taxon>
        <taxon>Metazoa</taxon>
        <taxon>Chordata</taxon>
        <taxon>Craniata</taxon>
        <taxon>Vertebrata</taxon>
        <taxon>Euteleostomi</taxon>
        <taxon>Actinopterygii</taxon>
        <taxon>Neopterygii</taxon>
        <taxon>Teleostei</taxon>
        <taxon>Neoteleostei</taxon>
        <taxon>Acanthomorphata</taxon>
        <taxon>Ovalentaria</taxon>
        <taxon>Atherinomorphae</taxon>
        <taxon>Cyprinodontiformes</taxon>
        <taxon>Goodeidae</taxon>
        <taxon>Crenichthys</taxon>
    </lineage>
</organism>
<evidence type="ECO:0000313" key="2">
    <source>
        <dbReference type="Proteomes" id="UP001311232"/>
    </source>
</evidence>
<protein>
    <submittedName>
        <fullName evidence="1">Uncharacterized protein</fullName>
    </submittedName>
</protein>
<name>A0AAV9RKJ3_9TELE</name>
<reference evidence="1 2" key="1">
    <citation type="submission" date="2021-06" db="EMBL/GenBank/DDBJ databases">
        <authorList>
            <person name="Palmer J.M."/>
        </authorList>
    </citation>
    <scope>NUCLEOTIDE SEQUENCE [LARGE SCALE GENOMIC DNA]</scope>
    <source>
        <strain evidence="1 2">MEX-2019</strain>
        <tissue evidence="1">Muscle</tissue>
    </source>
</reference>
<proteinExistence type="predicted"/>
<dbReference type="AlphaFoldDB" id="A0AAV9RKJ3"/>
<comment type="caution">
    <text evidence="1">The sequence shown here is derived from an EMBL/GenBank/DDBJ whole genome shotgun (WGS) entry which is preliminary data.</text>
</comment>
<accession>A0AAV9RKJ3</accession>
<dbReference type="EMBL" id="JAHHUM010001745">
    <property type="protein sequence ID" value="KAK5609508.1"/>
    <property type="molecule type" value="Genomic_DNA"/>
</dbReference>
<gene>
    <name evidence="1" type="ORF">CRENBAI_007222</name>
</gene>